<dbReference type="GO" id="GO:0005886">
    <property type="term" value="C:plasma membrane"/>
    <property type="evidence" value="ECO:0007669"/>
    <property type="project" value="UniProtKB-SubCell"/>
</dbReference>
<keyword evidence="2 7" id="KW-0812">Transmembrane</keyword>
<accession>I7LFL3</accession>
<dbReference type="GO" id="GO:0034040">
    <property type="term" value="F:ATPase-coupled lipid transmembrane transporter activity"/>
    <property type="evidence" value="ECO:0007669"/>
    <property type="project" value="TreeGrafter"/>
</dbReference>
<dbReference type="GO" id="GO:0016887">
    <property type="term" value="F:ATP hydrolysis activity"/>
    <property type="evidence" value="ECO:0007669"/>
    <property type="project" value="InterPro"/>
</dbReference>
<dbReference type="SMART" id="SM00382">
    <property type="entry name" value="AAA"/>
    <property type="match status" value="1"/>
</dbReference>
<dbReference type="InterPro" id="IPR003593">
    <property type="entry name" value="AAA+_ATPase"/>
</dbReference>
<evidence type="ECO:0000256" key="3">
    <source>
        <dbReference type="ARBA" id="ARBA00022741"/>
    </source>
</evidence>
<sequence length="529" mass="59307">MTLKFAPKNKVFLYVIFAIINALGNVTVAYTSKIMLDLAQYRKGKLNDLILVACVGAGTIILIMLANFIYRYIKVDLVRTINVVLKDKTMTYLVNKRDVSQKEGLSLMTNDLKQIETLKITNELMIISELVSFVISIVVGILNSWILTLIFLATTLIPGFVQKWFAKPIQKRSGQWEKANAEYTQKVSDALNGSRTTNLYDAQVPVISQVVESAKRMELALRRLNYAQQGAYEIIVAVADIFSFIIPFLVGSILMYQGWFGAGTLIMIVQLSNEFVNPIVNIFDQINAIKSTKPMWDKIEPALTYNFVASHEFSDILEELEITDVSYTVNGRQLFNNLSLKIEPGQKVLLMAPSGWGKTTFLQLLMGQLKPSHGQVIINHKDMSGNYQEAHNFFGYINQRPFIFDNNLKFNLTLGREVLDADLSEAIKLAGLSELVAEKGLDYELGEAGSNLSGGQIQRIEIARALLFKRPILLADEATSALDPAMSLAIHKTLLNNKDITVLEVAHKITDDETKMFDRIVHLDKLVAE</sequence>
<feature type="transmembrane region" description="Helical" evidence="7">
    <location>
        <begin position="145"/>
        <end position="166"/>
    </location>
</feature>
<dbReference type="Gene3D" id="3.40.50.300">
    <property type="entry name" value="P-loop containing nucleotide triphosphate hydrolases"/>
    <property type="match status" value="1"/>
</dbReference>
<dbReference type="InterPro" id="IPR027417">
    <property type="entry name" value="P-loop_NTPase"/>
</dbReference>
<dbReference type="Proteomes" id="UP000051521">
    <property type="component" value="Unassembled WGS sequence"/>
</dbReference>
<evidence type="ECO:0000313" key="12">
    <source>
        <dbReference type="Proteomes" id="UP000009326"/>
    </source>
</evidence>
<dbReference type="InterPro" id="IPR003439">
    <property type="entry name" value="ABC_transporter-like_ATP-bd"/>
</dbReference>
<dbReference type="Pfam" id="PF00664">
    <property type="entry name" value="ABC_membrane"/>
    <property type="match status" value="1"/>
</dbReference>
<reference evidence="11 13" key="2">
    <citation type="journal article" date="2015" name="Genome Announc.">
        <title>Expanding the biotechnology potential of lactobacilli through comparative genomics of 213 strains and associated genera.</title>
        <authorList>
            <person name="Sun Z."/>
            <person name="Harris H.M."/>
            <person name="McCann A."/>
            <person name="Guo C."/>
            <person name="Argimon S."/>
            <person name="Zhang W."/>
            <person name="Yang X."/>
            <person name="Jeffery I.B."/>
            <person name="Cooney J.C."/>
            <person name="Kagawa T.F."/>
            <person name="Liu W."/>
            <person name="Song Y."/>
            <person name="Salvetti E."/>
            <person name="Wrobel A."/>
            <person name="Rasinkangas P."/>
            <person name="Parkhill J."/>
            <person name="Rea M.C."/>
            <person name="O'Sullivan O."/>
            <person name="Ritari J."/>
            <person name="Douillard F.P."/>
            <person name="Paul Ross R."/>
            <person name="Yang R."/>
            <person name="Briner A.E."/>
            <person name="Felis G.E."/>
            <person name="de Vos W.M."/>
            <person name="Barrangou R."/>
            <person name="Klaenhammer T.R."/>
            <person name="Caufield P.W."/>
            <person name="Cui Y."/>
            <person name="Zhang H."/>
            <person name="O'Toole P.W."/>
        </authorList>
    </citation>
    <scope>NUCLEOTIDE SEQUENCE [LARGE SCALE GENOMIC DNA]</scope>
    <source>
        <strain evidence="11 13">DSM 23908</strain>
    </source>
</reference>
<feature type="domain" description="ABC transporter" evidence="8">
    <location>
        <begin position="320"/>
        <end position="529"/>
    </location>
</feature>
<dbReference type="PROSITE" id="PS00211">
    <property type="entry name" value="ABC_TRANSPORTER_1"/>
    <property type="match status" value="1"/>
</dbReference>
<feature type="transmembrane region" description="Helical" evidence="7">
    <location>
        <begin position="120"/>
        <end position="139"/>
    </location>
</feature>
<evidence type="ECO:0000313" key="11">
    <source>
        <dbReference type="EMBL" id="KRN13799.1"/>
    </source>
</evidence>
<dbReference type="PROSITE" id="PS50893">
    <property type="entry name" value="ABC_TRANSPORTER_2"/>
    <property type="match status" value="1"/>
</dbReference>
<dbReference type="InterPro" id="IPR011527">
    <property type="entry name" value="ABC1_TM_dom"/>
</dbReference>
<dbReference type="InterPro" id="IPR039421">
    <property type="entry name" value="Type_1_exporter"/>
</dbReference>
<dbReference type="AlphaFoldDB" id="I7LFL3"/>
<evidence type="ECO:0000256" key="7">
    <source>
        <dbReference type="SAM" id="Phobius"/>
    </source>
</evidence>
<evidence type="ECO:0000259" key="9">
    <source>
        <dbReference type="PROSITE" id="PS50929"/>
    </source>
</evidence>
<evidence type="ECO:0000313" key="10">
    <source>
        <dbReference type="EMBL" id="CCI86768.1"/>
    </source>
</evidence>
<dbReference type="Proteomes" id="UP000009326">
    <property type="component" value="Unassembled WGS sequence"/>
</dbReference>
<gene>
    <name evidence="10" type="ORF">BN52_06145</name>
    <name evidence="11" type="ORF">FC38_GL001854</name>
</gene>
<organism evidence="10 12">
    <name type="scientific">Lactobacillus gigeriorum DSM 23908 = CRBIP 24.85</name>
    <dbReference type="NCBI Taxonomy" id="1423751"/>
    <lineage>
        <taxon>Bacteria</taxon>
        <taxon>Bacillati</taxon>
        <taxon>Bacillota</taxon>
        <taxon>Bacilli</taxon>
        <taxon>Lactobacillales</taxon>
        <taxon>Lactobacillaceae</taxon>
        <taxon>Lactobacillus</taxon>
    </lineage>
</organism>
<dbReference type="Gene3D" id="1.20.1560.10">
    <property type="entry name" value="ABC transporter type 1, transmembrane domain"/>
    <property type="match status" value="1"/>
</dbReference>
<evidence type="ECO:0000256" key="4">
    <source>
        <dbReference type="ARBA" id="ARBA00022840"/>
    </source>
</evidence>
<dbReference type="EMBL" id="AYZO01000009">
    <property type="protein sequence ID" value="KRN13799.1"/>
    <property type="molecule type" value="Genomic_DNA"/>
</dbReference>
<dbReference type="RefSeq" id="WP_008472810.1">
    <property type="nucleotide sequence ID" value="NZ_AYZO01000009.1"/>
</dbReference>
<evidence type="ECO:0000256" key="6">
    <source>
        <dbReference type="ARBA" id="ARBA00023136"/>
    </source>
</evidence>
<dbReference type="PANTHER" id="PTHR24221:SF654">
    <property type="entry name" value="ATP-BINDING CASSETTE SUB-FAMILY B MEMBER 6"/>
    <property type="match status" value="1"/>
</dbReference>
<dbReference type="PANTHER" id="PTHR24221">
    <property type="entry name" value="ATP-BINDING CASSETTE SUB-FAMILY B"/>
    <property type="match status" value="1"/>
</dbReference>
<keyword evidence="5 7" id="KW-1133">Transmembrane helix</keyword>
<keyword evidence="4" id="KW-0067">ATP-binding</keyword>
<feature type="transmembrane region" description="Helical" evidence="7">
    <location>
        <begin position="12"/>
        <end position="30"/>
    </location>
</feature>
<comment type="caution">
    <text evidence="10">The sequence shown here is derived from an EMBL/GenBank/DDBJ whole genome shotgun (WGS) entry which is preliminary data.</text>
</comment>
<evidence type="ECO:0000256" key="1">
    <source>
        <dbReference type="ARBA" id="ARBA00004651"/>
    </source>
</evidence>
<dbReference type="EC" id="3.6.3.-" evidence="10"/>
<evidence type="ECO:0000256" key="2">
    <source>
        <dbReference type="ARBA" id="ARBA00022692"/>
    </source>
</evidence>
<feature type="transmembrane region" description="Helical" evidence="7">
    <location>
        <begin position="50"/>
        <end position="70"/>
    </location>
</feature>
<name>I7LFL3_9LACO</name>
<dbReference type="STRING" id="1423751.FC38_GL001854"/>
<feature type="transmembrane region" description="Helical" evidence="7">
    <location>
        <begin position="231"/>
        <end position="256"/>
    </location>
</feature>
<comment type="subcellular location">
    <subcellularLocation>
        <location evidence="1">Cell membrane</location>
        <topology evidence="1">Multi-pass membrane protein</topology>
    </subcellularLocation>
</comment>
<keyword evidence="3" id="KW-0547">Nucleotide-binding</keyword>
<dbReference type="Pfam" id="PF00005">
    <property type="entry name" value="ABC_tran"/>
    <property type="match status" value="1"/>
</dbReference>
<keyword evidence="10" id="KW-0378">Hydrolase</keyword>
<dbReference type="GO" id="GO:0140359">
    <property type="term" value="F:ABC-type transporter activity"/>
    <property type="evidence" value="ECO:0007669"/>
    <property type="project" value="InterPro"/>
</dbReference>
<dbReference type="InterPro" id="IPR036640">
    <property type="entry name" value="ABC1_TM_sf"/>
</dbReference>
<evidence type="ECO:0000259" key="8">
    <source>
        <dbReference type="PROSITE" id="PS50893"/>
    </source>
</evidence>
<dbReference type="OrthoDB" id="1672195at2"/>
<dbReference type="EMBL" id="CAKC01000037">
    <property type="protein sequence ID" value="CCI86768.1"/>
    <property type="molecule type" value="Genomic_DNA"/>
</dbReference>
<dbReference type="SUPFAM" id="SSF52540">
    <property type="entry name" value="P-loop containing nucleoside triphosphate hydrolases"/>
    <property type="match status" value="1"/>
</dbReference>
<dbReference type="SUPFAM" id="SSF90123">
    <property type="entry name" value="ABC transporter transmembrane region"/>
    <property type="match status" value="1"/>
</dbReference>
<dbReference type="PATRIC" id="fig|1423751.3.peg.1922"/>
<feature type="domain" description="ABC transmembrane type-1" evidence="9">
    <location>
        <begin position="12"/>
        <end position="291"/>
    </location>
</feature>
<keyword evidence="13" id="KW-1185">Reference proteome</keyword>
<keyword evidence="6 7" id="KW-0472">Membrane</keyword>
<proteinExistence type="predicted"/>
<dbReference type="CDD" id="cd03228">
    <property type="entry name" value="ABCC_MRP_Like"/>
    <property type="match status" value="1"/>
</dbReference>
<evidence type="ECO:0000256" key="5">
    <source>
        <dbReference type="ARBA" id="ARBA00022989"/>
    </source>
</evidence>
<evidence type="ECO:0000313" key="13">
    <source>
        <dbReference type="Proteomes" id="UP000051521"/>
    </source>
</evidence>
<reference evidence="10 12" key="1">
    <citation type="submission" date="2012-06" db="EMBL/GenBank/DDBJ databases">
        <title>Draft genome sequence of Lactobacillus gigeriorum CRBIP 24.85T, isolated from chicken crop.</title>
        <authorList>
            <person name="Cousin S."/>
            <person name="Ma L."/>
            <person name="Creno S."/>
            <person name="Clermont D."/>
            <person name="Loux V."/>
            <person name="Bizet C."/>
            <person name="Bouchier C."/>
        </authorList>
    </citation>
    <scope>NUCLEOTIDE SEQUENCE [LARGE SCALE GENOMIC DNA]</scope>
    <source>
        <strain evidence="12">CRBIP 24.85T</strain>
        <strain evidence="10">Type strain: CRBIP 24.85</strain>
    </source>
</reference>
<dbReference type="InterPro" id="IPR017871">
    <property type="entry name" value="ABC_transporter-like_CS"/>
</dbReference>
<protein>
    <submittedName>
        <fullName evidence="10">ABC transporter ATPase and permease components</fullName>
        <ecNumber evidence="10">3.6.3.-</ecNumber>
    </submittedName>
    <submittedName>
        <fullName evidence="11">ABC-type multidrug transport system, ATPase and permease component</fullName>
    </submittedName>
</protein>
<dbReference type="PROSITE" id="PS50929">
    <property type="entry name" value="ABC_TM1F"/>
    <property type="match status" value="1"/>
</dbReference>
<dbReference type="GO" id="GO:0005524">
    <property type="term" value="F:ATP binding"/>
    <property type="evidence" value="ECO:0007669"/>
    <property type="project" value="UniProtKB-KW"/>
</dbReference>